<dbReference type="HOGENOM" id="CLU_2766643_0_0_4"/>
<protein>
    <submittedName>
        <fullName evidence="1">Uncharacterized protein</fullName>
    </submittedName>
</protein>
<reference evidence="1 2" key="1">
    <citation type="journal article" date="2011" name="J. Bacteriol.">
        <title>Whole-genome shotgun sequencing of the sulfur-oxidizing chemoautotroph Tetrathiobacter kashmirensis.</title>
        <authorList>
            <person name="Ghosh W."/>
            <person name="George A."/>
            <person name="Agarwal A."/>
            <person name="Raj P."/>
            <person name="Alam M."/>
            <person name="Pyne P."/>
            <person name="Das Gupta S.K."/>
        </authorList>
    </citation>
    <scope>NUCLEOTIDE SEQUENCE [LARGE SCALE GENOMIC DNA]</scope>
    <source>
        <strain evidence="1 2">WT001</strain>
    </source>
</reference>
<dbReference type="Proteomes" id="UP000005267">
    <property type="component" value="Chromosome"/>
</dbReference>
<sequence>MRAAIVVLGFSANAIMSTEHPFLTHLARCVLSYIRRKTGQIGIFIIFNWDKPQALWLCFWHDKFAGDVA</sequence>
<name>I3UEC4_ADVKW</name>
<evidence type="ECO:0000313" key="2">
    <source>
        <dbReference type="Proteomes" id="UP000005267"/>
    </source>
</evidence>
<keyword evidence="2" id="KW-1185">Reference proteome</keyword>
<gene>
    <name evidence="1" type="ordered locus">TKWG_17275</name>
</gene>
<proteinExistence type="predicted"/>
<evidence type="ECO:0000313" key="1">
    <source>
        <dbReference type="EMBL" id="AFK63362.1"/>
    </source>
</evidence>
<accession>I3UEC4</accession>
<dbReference type="RefSeq" id="WP_014751453.1">
    <property type="nucleotide sequence ID" value="NC_017964.1"/>
</dbReference>
<dbReference type="EMBL" id="CP003555">
    <property type="protein sequence ID" value="AFK63362.1"/>
    <property type="molecule type" value="Genomic_DNA"/>
</dbReference>
<organism evidence="1 2">
    <name type="scientific">Advenella kashmirensis (strain DSM 17095 / LMG 22695 / WT001)</name>
    <name type="common">Tetrathiobacter kashmirensis</name>
    <dbReference type="NCBI Taxonomy" id="1036672"/>
    <lineage>
        <taxon>Bacteria</taxon>
        <taxon>Pseudomonadati</taxon>
        <taxon>Pseudomonadota</taxon>
        <taxon>Betaproteobacteria</taxon>
        <taxon>Burkholderiales</taxon>
        <taxon>Alcaligenaceae</taxon>
    </lineage>
</organism>
<dbReference type="KEGG" id="aka:TKWG_17275"/>
<reference evidence="2" key="2">
    <citation type="journal article" date="2013" name="PLoS ONE">
        <title>Genome implosion elicits host-confinement in Alcaligenaceae: evidence from the comparative genomics of Tetrathiobacter kashmirensis, a pathogen in the making.</title>
        <authorList>
            <person name="Ghosh W."/>
            <person name="Alam M."/>
            <person name="Roy C."/>
            <person name="Pyne P."/>
            <person name="George A."/>
            <person name="Chakraborty R."/>
            <person name="Majumder S."/>
            <person name="Agarwal A."/>
            <person name="Chakraborty S."/>
            <person name="Majumdar S."/>
            <person name="Gupta S.K."/>
        </authorList>
    </citation>
    <scope>NUCLEOTIDE SEQUENCE [LARGE SCALE GENOMIC DNA]</scope>
    <source>
        <strain evidence="2">WT001</strain>
    </source>
</reference>
<dbReference type="AlphaFoldDB" id="I3UEC4"/>